<dbReference type="HAMAP" id="MF_00226_B">
    <property type="entry name" value="CinA_B"/>
    <property type="match status" value="1"/>
</dbReference>
<dbReference type="PIRSF" id="PIRSF006728">
    <property type="entry name" value="CinA"/>
    <property type="match status" value="1"/>
</dbReference>
<evidence type="ECO:0000259" key="3">
    <source>
        <dbReference type="SMART" id="SM00852"/>
    </source>
</evidence>
<reference evidence="4" key="1">
    <citation type="journal article" date="2020" name="mSystems">
        <title>Genome- and Community-Level Interaction Insights into Carbon Utilization and Element Cycling Functions of Hydrothermarchaeota in Hydrothermal Sediment.</title>
        <authorList>
            <person name="Zhou Z."/>
            <person name="Liu Y."/>
            <person name="Xu W."/>
            <person name="Pan J."/>
            <person name="Luo Z.H."/>
            <person name="Li M."/>
        </authorList>
    </citation>
    <scope>NUCLEOTIDE SEQUENCE [LARGE SCALE GENOMIC DNA]</scope>
    <source>
        <strain evidence="4">SpSt-81</strain>
    </source>
</reference>
<comment type="caution">
    <text evidence="4">The sequence shown here is derived from an EMBL/GenBank/DDBJ whole genome shotgun (WGS) entry which is preliminary data.</text>
</comment>
<dbReference type="EMBL" id="DTIN01000044">
    <property type="protein sequence ID" value="HFX14376.1"/>
    <property type="molecule type" value="Genomic_DNA"/>
</dbReference>
<dbReference type="AlphaFoldDB" id="A0A7C3RNA0"/>
<dbReference type="InterPro" id="IPR036653">
    <property type="entry name" value="CinA-like_C"/>
</dbReference>
<dbReference type="InterPro" id="IPR036425">
    <property type="entry name" value="MoaB/Mog-like_dom_sf"/>
</dbReference>
<evidence type="ECO:0000256" key="2">
    <source>
        <dbReference type="SAM" id="Coils"/>
    </source>
</evidence>
<evidence type="ECO:0000313" key="4">
    <source>
        <dbReference type="EMBL" id="HFX14376.1"/>
    </source>
</evidence>
<sequence>MICEVLSVGTELLLGDILNTNTQYLNRRLAELGITVYFNTTVGDNPQRLKNALEIAFSRSDMVIATGGLGPTKDDLTKEVSAEFFGKKLILHEESLNRIKEFFEKRGLPLTEGNIKQAYIIEGSKVIPNDWGTAPGLILETNGKILILLPGPPREMIPMFETYVVPYLLTLSSETIQSKVLRICGLGESFMEERVKDLIENQTNPTIAPYAKEGEAILRITAKAKSKEEAEKLIEAVEREIRKRLGDFIYGEGDVTLEEVVVKLLMEKGRTIAIAESCTGGMISSRIVNVPGVSKVFKEAIIAYSNEAKIKRLNVSEETLRKYGAVSKECALEMARNVALISGADIGLSATGIAGPEGGTSNKPVGLVYLGLYMNGAEDYKELKLSGDRNRIRLYTTINALDFLRRHILNS</sequence>
<dbReference type="Pfam" id="PF02464">
    <property type="entry name" value="CinA"/>
    <property type="match status" value="1"/>
</dbReference>
<dbReference type="InterPro" id="IPR001453">
    <property type="entry name" value="MoaB/Mog_dom"/>
</dbReference>
<dbReference type="Gene3D" id="3.90.950.20">
    <property type="entry name" value="CinA-like"/>
    <property type="match status" value="1"/>
</dbReference>
<evidence type="ECO:0000256" key="1">
    <source>
        <dbReference type="HAMAP-Rule" id="MF_00226"/>
    </source>
</evidence>
<dbReference type="SUPFAM" id="SSF142433">
    <property type="entry name" value="CinA-like"/>
    <property type="match status" value="1"/>
</dbReference>
<protein>
    <recommendedName>
        <fullName evidence="1">CinA-like protein</fullName>
    </recommendedName>
</protein>
<dbReference type="InterPro" id="IPR050101">
    <property type="entry name" value="CinA"/>
</dbReference>
<name>A0A7C3RNA0_DICTH</name>
<dbReference type="InterPro" id="IPR041424">
    <property type="entry name" value="CinA_KH"/>
</dbReference>
<comment type="similarity">
    <text evidence="1">Belongs to the CinA family.</text>
</comment>
<accession>A0A7C3RNA0</accession>
<organism evidence="4">
    <name type="scientific">Dictyoglomus thermophilum</name>
    <dbReference type="NCBI Taxonomy" id="14"/>
    <lineage>
        <taxon>Bacteria</taxon>
        <taxon>Pseudomonadati</taxon>
        <taxon>Dictyoglomota</taxon>
        <taxon>Dictyoglomia</taxon>
        <taxon>Dictyoglomales</taxon>
        <taxon>Dictyoglomaceae</taxon>
        <taxon>Dictyoglomus</taxon>
    </lineage>
</organism>
<dbReference type="CDD" id="cd00885">
    <property type="entry name" value="cinA"/>
    <property type="match status" value="1"/>
</dbReference>
<dbReference type="Pfam" id="PF00994">
    <property type="entry name" value="MoCF_biosynth"/>
    <property type="match status" value="1"/>
</dbReference>
<dbReference type="NCBIfam" id="TIGR00177">
    <property type="entry name" value="molyb_syn"/>
    <property type="match status" value="1"/>
</dbReference>
<dbReference type="Gene3D" id="3.40.980.10">
    <property type="entry name" value="MoaB/Mog-like domain"/>
    <property type="match status" value="1"/>
</dbReference>
<dbReference type="Pfam" id="PF18146">
    <property type="entry name" value="CinA_KH"/>
    <property type="match status" value="1"/>
</dbReference>
<feature type="domain" description="MoaB/Mog" evidence="3">
    <location>
        <begin position="4"/>
        <end position="170"/>
    </location>
</feature>
<keyword evidence="2" id="KW-0175">Coiled coil</keyword>
<dbReference type="InterPro" id="IPR008136">
    <property type="entry name" value="CinA_C"/>
</dbReference>
<dbReference type="SUPFAM" id="SSF53218">
    <property type="entry name" value="Molybdenum cofactor biosynthesis proteins"/>
    <property type="match status" value="1"/>
</dbReference>
<dbReference type="NCBIfam" id="TIGR00199">
    <property type="entry name" value="PncC_domain"/>
    <property type="match status" value="1"/>
</dbReference>
<dbReference type="InterPro" id="IPR008135">
    <property type="entry name" value="Competence-induced_CinA"/>
</dbReference>
<dbReference type="NCBIfam" id="TIGR00200">
    <property type="entry name" value="cinA_nterm"/>
    <property type="match status" value="1"/>
</dbReference>
<feature type="coiled-coil region" evidence="2">
    <location>
        <begin position="220"/>
        <end position="247"/>
    </location>
</feature>
<dbReference type="NCBIfam" id="NF001813">
    <property type="entry name" value="PRK00549.1"/>
    <property type="match status" value="1"/>
</dbReference>
<dbReference type="Gene3D" id="3.30.70.2860">
    <property type="match status" value="1"/>
</dbReference>
<dbReference type="PANTHER" id="PTHR13939">
    <property type="entry name" value="NICOTINAMIDE-NUCLEOTIDE AMIDOHYDROLASE PNCC"/>
    <property type="match status" value="1"/>
</dbReference>
<gene>
    <name evidence="4" type="ORF">ENW00_09605</name>
</gene>
<dbReference type="SMART" id="SM00852">
    <property type="entry name" value="MoCF_biosynth"/>
    <property type="match status" value="1"/>
</dbReference>
<proteinExistence type="inferred from homology"/>
<dbReference type="PANTHER" id="PTHR13939:SF0">
    <property type="entry name" value="NMN AMIDOHYDROLASE-LIKE PROTEIN YFAY"/>
    <property type="match status" value="1"/>
</dbReference>